<feature type="region of interest" description="Disordered" evidence="1">
    <location>
        <begin position="120"/>
        <end position="143"/>
    </location>
</feature>
<evidence type="ECO:0008006" key="4">
    <source>
        <dbReference type="Google" id="ProtNLM"/>
    </source>
</evidence>
<evidence type="ECO:0000313" key="3">
    <source>
        <dbReference type="Proteomes" id="UP001499938"/>
    </source>
</evidence>
<comment type="caution">
    <text evidence="2">The sequence shown here is derived from an EMBL/GenBank/DDBJ whole genome shotgun (WGS) entry which is preliminary data.</text>
</comment>
<dbReference type="SUPFAM" id="SSF50475">
    <property type="entry name" value="FMN-binding split barrel"/>
    <property type="match status" value="1"/>
</dbReference>
<dbReference type="InterPro" id="IPR012349">
    <property type="entry name" value="Split_barrel_FMN-bd"/>
</dbReference>
<keyword evidence="3" id="KW-1185">Reference proteome</keyword>
<name>A0ABP4YC49_9MICO</name>
<dbReference type="EMBL" id="BAAAPO010000051">
    <property type="protein sequence ID" value="GAA1806228.1"/>
    <property type="molecule type" value="Genomic_DNA"/>
</dbReference>
<dbReference type="Proteomes" id="UP001499938">
    <property type="component" value="Unassembled WGS sequence"/>
</dbReference>
<reference evidence="3" key="1">
    <citation type="journal article" date="2019" name="Int. J. Syst. Evol. Microbiol.">
        <title>The Global Catalogue of Microorganisms (GCM) 10K type strain sequencing project: providing services to taxonomists for standard genome sequencing and annotation.</title>
        <authorList>
            <consortium name="The Broad Institute Genomics Platform"/>
            <consortium name="The Broad Institute Genome Sequencing Center for Infectious Disease"/>
            <person name="Wu L."/>
            <person name="Ma J."/>
        </authorList>
    </citation>
    <scope>NUCLEOTIDE SEQUENCE [LARGE SCALE GENOMIC DNA]</scope>
    <source>
        <strain evidence="3">JCM 15592</strain>
    </source>
</reference>
<accession>A0ABP4YC49</accession>
<sequence>MRAFPDLDGRASAFYGGVMSIPVDLDRLAAVLGDFPTAYLLTVGAAGKVKAVSADPVVHEGILVLQPSAGSARNLTANPAATLLFPPPLPHGYALLVDGTADADDTEIRFTPATAVLHRPARHADGPPAPESVEGCGNDCRPL</sequence>
<evidence type="ECO:0000313" key="2">
    <source>
        <dbReference type="EMBL" id="GAA1806228.1"/>
    </source>
</evidence>
<proteinExistence type="predicted"/>
<organism evidence="2 3">
    <name type="scientific">Nostocoides veronense</name>
    <dbReference type="NCBI Taxonomy" id="330836"/>
    <lineage>
        <taxon>Bacteria</taxon>
        <taxon>Bacillati</taxon>
        <taxon>Actinomycetota</taxon>
        <taxon>Actinomycetes</taxon>
        <taxon>Micrococcales</taxon>
        <taxon>Intrasporangiaceae</taxon>
        <taxon>Nostocoides</taxon>
    </lineage>
</organism>
<gene>
    <name evidence="2" type="ORF">GCM10009811_32200</name>
</gene>
<dbReference type="Gene3D" id="2.30.110.10">
    <property type="entry name" value="Electron Transport, Fmn-binding Protein, Chain A"/>
    <property type="match status" value="1"/>
</dbReference>
<evidence type="ECO:0000256" key="1">
    <source>
        <dbReference type="SAM" id="MobiDB-lite"/>
    </source>
</evidence>
<protein>
    <recommendedName>
        <fullName evidence="4">Pyridoxamine 5'-phosphate oxidase putative domain-containing protein</fullName>
    </recommendedName>
</protein>